<gene>
    <name evidence="2" type="ORF">LVJ77_00340</name>
</gene>
<keyword evidence="1" id="KW-0472">Membrane</keyword>
<dbReference type="Proteomes" id="UP000831534">
    <property type="component" value="Chromosome"/>
</dbReference>
<dbReference type="AlphaFoldDB" id="A0A8T9MTD9"/>
<evidence type="ECO:0000313" key="2">
    <source>
        <dbReference type="EMBL" id="UOP04867.1"/>
    </source>
</evidence>
<evidence type="ECO:0000313" key="3">
    <source>
        <dbReference type="Proteomes" id="UP000831534"/>
    </source>
</evidence>
<sequence length="179" mass="19828">MTQSPSPNRDALPWYRQKVFWLLMSGPMIVVVAAFASFYFASSTADDMVSDDYYKDGKHINLQIERDSEAAKRKITAQVLFNPQADAAKVFVSGDFPREQPLQLVLMHPAKQAFDQTVPLKAGGTSGDKAEYQATFAPLAAAAHWYVRVEDANGQWRVQSKWLPNQGGAVELKPKPAAP</sequence>
<evidence type="ECO:0000256" key="1">
    <source>
        <dbReference type="SAM" id="Phobius"/>
    </source>
</evidence>
<reference evidence="2" key="1">
    <citation type="journal article" date="2022" name="Res Sq">
        <title>Evolution of multicellular longitudinally dividing oral cavity symbionts (Neisseriaceae).</title>
        <authorList>
            <person name="Nyongesa S."/>
            <person name="Weber P."/>
            <person name="Bernet E."/>
            <person name="Pullido F."/>
            <person name="Nieckarz M."/>
            <person name="Delaby M."/>
            <person name="Nieves C."/>
            <person name="Viehboeck T."/>
            <person name="Krause N."/>
            <person name="Rivera-Millot A."/>
            <person name="Nakamura A."/>
            <person name="Vischer N."/>
            <person name="VanNieuwenhze M."/>
            <person name="Brun Y."/>
            <person name="Cava F."/>
            <person name="Bulgheresi S."/>
            <person name="Veyrier F."/>
        </authorList>
    </citation>
    <scope>NUCLEOTIDE SEQUENCE</scope>
    <source>
        <strain evidence="2">17694</strain>
    </source>
</reference>
<dbReference type="KEGG" id="ckh:LVJ77_00340"/>
<dbReference type="EMBL" id="CP091521">
    <property type="protein sequence ID" value="UOP04867.1"/>
    <property type="molecule type" value="Genomic_DNA"/>
</dbReference>
<dbReference type="RefSeq" id="WP_034334262.1">
    <property type="nucleotide sequence ID" value="NZ_CP091521.1"/>
</dbReference>
<dbReference type="InterPro" id="IPR008620">
    <property type="entry name" value="FixH"/>
</dbReference>
<keyword evidence="1" id="KW-0812">Transmembrane</keyword>
<feature type="transmembrane region" description="Helical" evidence="1">
    <location>
        <begin position="20"/>
        <end position="41"/>
    </location>
</feature>
<reference evidence="2" key="2">
    <citation type="submission" date="2024-09" db="EMBL/GenBank/DDBJ databases">
        <authorList>
            <person name="Veyrier F.J."/>
        </authorList>
    </citation>
    <scope>NUCLEOTIDE SEQUENCE</scope>
    <source>
        <strain evidence="2">17694</strain>
    </source>
</reference>
<keyword evidence="3" id="KW-1185">Reference proteome</keyword>
<name>A0A8T9MTD9_9NEIS</name>
<keyword evidence="1" id="KW-1133">Transmembrane helix</keyword>
<organism evidence="2 3">
    <name type="scientific">Conchiformibius kuhniae</name>
    <dbReference type="NCBI Taxonomy" id="211502"/>
    <lineage>
        <taxon>Bacteria</taxon>
        <taxon>Pseudomonadati</taxon>
        <taxon>Pseudomonadota</taxon>
        <taxon>Betaproteobacteria</taxon>
        <taxon>Neisseriales</taxon>
        <taxon>Neisseriaceae</taxon>
        <taxon>Conchiformibius</taxon>
    </lineage>
</organism>
<proteinExistence type="predicted"/>
<protein>
    <submittedName>
        <fullName evidence="2">FixH family protein</fullName>
    </submittedName>
</protein>
<dbReference type="Pfam" id="PF05751">
    <property type="entry name" value="FixH"/>
    <property type="match status" value="1"/>
</dbReference>
<accession>A0A8T9MTD9</accession>